<dbReference type="PIRSF" id="PIRSF017393">
    <property type="entry name" value="MTase_SAV2177"/>
    <property type="match status" value="1"/>
</dbReference>
<proteinExistence type="predicted"/>
<keyword evidence="1" id="KW-0808">Transferase</keyword>
<dbReference type="GO" id="GO:0008168">
    <property type="term" value="F:methyltransferase activity"/>
    <property type="evidence" value="ECO:0007669"/>
    <property type="project" value="UniProtKB-KW"/>
</dbReference>
<dbReference type="InterPro" id="IPR029063">
    <property type="entry name" value="SAM-dependent_MTases_sf"/>
</dbReference>
<accession>A0ABV9YIQ0</accession>
<evidence type="ECO:0000313" key="1">
    <source>
        <dbReference type="EMBL" id="MFC5061761.1"/>
    </source>
</evidence>
<dbReference type="SUPFAM" id="SSF53335">
    <property type="entry name" value="S-adenosyl-L-methionine-dependent methyltransferases"/>
    <property type="match status" value="1"/>
</dbReference>
<dbReference type="Proteomes" id="UP001595947">
    <property type="component" value="Unassembled WGS sequence"/>
</dbReference>
<dbReference type="Pfam" id="PF04672">
    <property type="entry name" value="Methyltransf_19"/>
    <property type="match status" value="1"/>
</dbReference>
<organism evidence="1 2">
    <name type="scientific">Actinomycetospora atypica</name>
    <dbReference type="NCBI Taxonomy" id="1290095"/>
    <lineage>
        <taxon>Bacteria</taxon>
        <taxon>Bacillati</taxon>
        <taxon>Actinomycetota</taxon>
        <taxon>Actinomycetes</taxon>
        <taxon>Pseudonocardiales</taxon>
        <taxon>Pseudonocardiaceae</taxon>
        <taxon>Actinomycetospora</taxon>
    </lineage>
</organism>
<comment type="caution">
    <text evidence="1">The sequence shown here is derived from an EMBL/GenBank/DDBJ whole genome shotgun (WGS) entry which is preliminary data.</text>
</comment>
<gene>
    <name evidence="1" type="ORF">ACFPBZ_06065</name>
</gene>
<dbReference type="Gene3D" id="3.40.50.150">
    <property type="entry name" value="Vaccinia Virus protein VP39"/>
    <property type="match status" value="1"/>
</dbReference>
<dbReference type="RefSeq" id="WP_378035116.1">
    <property type="nucleotide sequence ID" value="NZ_JBHSIV010000005.1"/>
</dbReference>
<protein>
    <submittedName>
        <fullName evidence="1">SAM-dependent methyltransferase</fullName>
        <ecNumber evidence="1">2.1.1.-</ecNumber>
    </submittedName>
</protein>
<name>A0ABV9YIQ0_9PSEU</name>
<reference evidence="2" key="1">
    <citation type="journal article" date="2019" name="Int. J. Syst. Evol. Microbiol.">
        <title>The Global Catalogue of Microorganisms (GCM) 10K type strain sequencing project: providing services to taxonomists for standard genome sequencing and annotation.</title>
        <authorList>
            <consortium name="The Broad Institute Genomics Platform"/>
            <consortium name="The Broad Institute Genome Sequencing Center for Infectious Disease"/>
            <person name="Wu L."/>
            <person name="Ma J."/>
        </authorList>
    </citation>
    <scope>NUCLEOTIDE SEQUENCE [LARGE SCALE GENOMIC DNA]</scope>
    <source>
        <strain evidence="2">CGMCC 4.7093</strain>
    </source>
</reference>
<dbReference type="EMBL" id="JBHSIV010000005">
    <property type="protein sequence ID" value="MFC5061761.1"/>
    <property type="molecule type" value="Genomic_DNA"/>
</dbReference>
<keyword evidence="2" id="KW-1185">Reference proteome</keyword>
<keyword evidence="1" id="KW-0489">Methyltransferase</keyword>
<dbReference type="InterPro" id="IPR006764">
    <property type="entry name" value="SAM_dep_MeTrfase_SAV2177_type"/>
</dbReference>
<dbReference type="GO" id="GO:0032259">
    <property type="term" value="P:methylation"/>
    <property type="evidence" value="ECO:0007669"/>
    <property type="project" value="UniProtKB-KW"/>
</dbReference>
<sequence length="265" mass="27831">MPPEEFLETGIDFERANAARMYDYMLGGAHNFEVDRAMVAAAVAANPGIVTAARANRDFLGRVVQRCVELGVDQFLDLGSGVPTAGNVHEIAQRHDPHARVAYVDFEPVAVAHATELIGGLDTVSITRADIRDPGSVLRAPGVAGLLDFSRPVALLAMTILHFVDDDAAGLLGRYRRALVPGSVVALSHASDDQDDPAVGDAMRAGAETYRSSATPITLRSRAELRALLDGLDLAEPGIVDVTDWPGPSAAPPVGGYGAFATVPG</sequence>
<evidence type="ECO:0000313" key="2">
    <source>
        <dbReference type="Proteomes" id="UP001595947"/>
    </source>
</evidence>
<dbReference type="EC" id="2.1.1.-" evidence="1"/>